<dbReference type="EMBL" id="CAJVPQ010004606">
    <property type="protein sequence ID" value="CAG8655135.1"/>
    <property type="molecule type" value="Genomic_DNA"/>
</dbReference>
<gene>
    <name evidence="1" type="ORF">FCALED_LOCUS11273</name>
</gene>
<evidence type="ECO:0000313" key="2">
    <source>
        <dbReference type="Proteomes" id="UP000789570"/>
    </source>
</evidence>
<dbReference type="OrthoDB" id="2438101at2759"/>
<proteinExistence type="predicted"/>
<protein>
    <submittedName>
        <fullName evidence="1">2016_t:CDS:1</fullName>
    </submittedName>
</protein>
<dbReference type="AlphaFoldDB" id="A0A9N9H7T0"/>
<accession>A0A9N9H7T0</accession>
<evidence type="ECO:0000313" key="1">
    <source>
        <dbReference type="EMBL" id="CAG8655135.1"/>
    </source>
</evidence>
<organism evidence="1 2">
    <name type="scientific">Funneliformis caledonium</name>
    <dbReference type="NCBI Taxonomy" id="1117310"/>
    <lineage>
        <taxon>Eukaryota</taxon>
        <taxon>Fungi</taxon>
        <taxon>Fungi incertae sedis</taxon>
        <taxon>Mucoromycota</taxon>
        <taxon>Glomeromycotina</taxon>
        <taxon>Glomeromycetes</taxon>
        <taxon>Glomerales</taxon>
        <taxon>Glomeraceae</taxon>
        <taxon>Funneliformis</taxon>
    </lineage>
</organism>
<name>A0A9N9H7T0_9GLOM</name>
<dbReference type="Proteomes" id="UP000789570">
    <property type="component" value="Unassembled WGS sequence"/>
</dbReference>
<keyword evidence="2" id="KW-1185">Reference proteome</keyword>
<comment type="caution">
    <text evidence="1">The sequence shown here is derived from an EMBL/GenBank/DDBJ whole genome shotgun (WGS) entry which is preliminary data.</text>
</comment>
<sequence>MRSMYSKAYEKGHVALLRLRAESISDYEELDKIYFYPQLSEPKYICYIGKFKNDYSVNDNSSETEKKNEEININQLKEINSKINKLLDAIITADC</sequence>
<reference evidence="1" key="1">
    <citation type="submission" date="2021-06" db="EMBL/GenBank/DDBJ databases">
        <authorList>
            <person name="Kallberg Y."/>
            <person name="Tangrot J."/>
            <person name="Rosling A."/>
        </authorList>
    </citation>
    <scope>NUCLEOTIDE SEQUENCE</scope>
    <source>
        <strain evidence="1">UK204</strain>
    </source>
</reference>